<dbReference type="InterPro" id="IPR011990">
    <property type="entry name" value="TPR-like_helical_dom_sf"/>
</dbReference>
<dbReference type="InterPro" id="IPR036388">
    <property type="entry name" value="WH-like_DNA-bd_sf"/>
</dbReference>
<dbReference type="Gene3D" id="1.25.40.10">
    <property type="entry name" value="Tetratricopeptide repeat domain"/>
    <property type="match status" value="1"/>
</dbReference>
<evidence type="ECO:0000313" key="2">
    <source>
        <dbReference type="Proteomes" id="UP001597475"/>
    </source>
</evidence>
<accession>A0ABW5P129</accession>
<proteinExistence type="predicted"/>
<organism evidence="1 2">
    <name type="scientific">Deinococcus taklimakanensis</name>
    <dbReference type="NCBI Taxonomy" id="536443"/>
    <lineage>
        <taxon>Bacteria</taxon>
        <taxon>Thermotogati</taxon>
        <taxon>Deinococcota</taxon>
        <taxon>Deinococci</taxon>
        <taxon>Deinococcales</taxon>
        <taxon>Deinococcaceae</taxon>
        <taxon>Deinococcus</taxon>
    </lineage>
</organism>
<gene>
    <name evidence="1" type="ORF">ACFSR9_05805</name>
</gene>
<dbReference type="SUPFAM" id="SSF48452">
    <property type="entry name" value="TPR-like"/>
    <property type="match status" value="1"/>
</dbReference>
<sequence>MTLRVSLNLLLASDADADTVQNTLETLHSCGRGAEADQALEEWLGSHMSRNEHLTATRVIESLPDAWVNPRVRAMYWMSVRQGGESPEKTRAARQDAERAYAAGDRNPRLMYLLADDRQLDGHDELALQITREALATRMSDADRVRLLHIHADTLEFLKDPTALEVARELLQVAQRAGSTRHIGIANNLIGCVTERTAGFEEAERYYLRAIAIFRRTADQPQLLVHLNNHAQALADRGRPAEAAQLLEEAWQLPSLSVRQRAWLSVSGASLHHQYGHHAEALTAGAMAAQLTREAGLTGQATTAHLLWTERLAFDGQHQRAREILQKAQELIAEDNRYQAQHDFSAGVIAFARGDAERAALKFGSLAGREDLLVDWDAARLVLYRLALQLRDGAAPDLAPLAEALRTSSTDFPLVTDAPLLTGFLAWLGEQPGWRERLDAVFTGEPAGTVPLRLELFGPLEVHTEHGPLRFQLRRSAELFAFLVLHGSATRQDLLNAMFEGSTSVNAIDHLKKLMRGLRADLRPLLPEGAEAVVSERRRYTLNPLLHPSVAWLPFSLFPAPGVRRSGPVQVRGAFLADVRGEWVADCRHHVHLQLRAHLRHAVEAGDPLARQALLVAEGLALADPAVY</sequence>
<evidence type="ECO:0000313" key="1">
    <source>
        <dbReference type="EMBL" id="MFD2608957.1"/>
    </source>
</evidence>
<reference evidence="2" key="1">
    <citation type="journal article" date="2019" name="Int. J. Syst. Evol. Microbiol.">
        <title>The Global Catalogue of Microorganisms (GCM) 10K type strain sequencing project: providing services to taxonomists for standard genome sequencing and annotation.</title>
        <authorList>
            <consortium name="The Broad Institute Genomics Platform"/>
            <consortium name="The Broad Institute Genome Sequencing Center for Infectious Disease"/>
            <person name="Wu L."/>
            <person name="Ma J."/>
        </authorList>
    </citation>
    <scope>NUCLEOTIDE SEQUENCE [LARGE SCALE GENOMIC DNA]</scope>
    <source>
        <strain evidence="2">KCTC 33842</strain>
    </source>
</reference>
<dbReference type="EMBL" id="JBHUMK010000022">
    <property type="protein sequence ID" value="MFD2608957.1"/>
    <property type="molecule type" value="Genomic_DNA"/>
</dbReference>
<name>A0ABW5P129_9DEIO</name>
<comment type="caution">
    <text evidence="1">The sequence shown here is derived from an EMBL/GenBank/DDBJ whole genome shotgun (WGS) entry which is preliminary data.</text>
</comment>
<protein>
    <submittedName>
        <fullName evidence="1">Tetratricopeptide repeat protein</fullName>
    </submittedName>
</protein>
<dbReference type="Gene3D" id="1.10.10.10">
    <property type="entry name" value="Winged helix-like DNA-binding domain superfamily/Winged helix DNA-binding domain"/>
    <property type="match status" value="1"/>
</dbReference>
<dbReference type="Pfam" id="PF13424">
    <property type="entry name" value="TPR_12"/>
    <property type="match status" value="1"/>
</dbReference>
<keyword evidence="2" id="KW-1185">Reference proteome</keyword>
<dbReference type="Proteomes" id="UP001597475">
    <property type="component" value="Unassembled WGS sequence"/>
</dbReference>
<dbReference type="RefSeq" id="WP_386843950.1">
    <property type="nucleotide sequence ID" value="NZ_JBHUMK010000022.1"/>
</dbReference>